<keyword evidence="2" id="KW-0812">Transmembrane</keyword>
<comment type="caution">
    <text evidence="3">The sequence shown here is derived from an EMBL/GenBank/DDBJ whole genome shotgun (WGS) entry which is preliminary data.</text>
</comment>
<feature type="region of interest" description="Disordered" evidence="1">
    <location>
        <begin position="1"/>
        <end position="74"/>
    </location>
</feature>
<evidence type="ECO:0000256" key="2">
    <source>
        <dbReference type="SAM" id="Phobius"/>
    </source>
</evidence>
<proteinExistence type="predicted"/>
<evidence type="ECO:0000256" key="1">
    <source>
        <dbReference type="SAM" id="MobiDB-lite"/>
    </source>
</evidence>
<keyword evidence="2" id="KW-1133">Transmembrane helix</keyword>
<dbReference type="EMBL" id="JARJCM010000055">
    <property type="protein sequence ID" value="KAJ7034662.1"/>
    <property type="molecule type" value="Genomic_DNA"/>
</dbReference>
<accession>A0AAD6SZM7</accession>
<keyword evidence="4" id="KW-1185">Reference proteome</keyword>
<dbReference type="Proteomes" id="UP001218188">
    <property type="component" value="Unassembled WGS sequence"/>
</dbReference>
<feature type="compositionally biased region" description="Basic residues" evidence="1">
    <location>
        <begin position="55"/>
        <end position="72"/>
    </location>
</feature>
<name>A0AAD6SZM7_9AGAR</name>
<evidence type="ECO:0000313" key="3">
    <source>
        <dbReference type="EMBL" id="KAJ7034662.1"/>
    </source>
</evidence>
<dbReference type="AlphaFoldDB" id="A0AAD6SZM7"/>
<feature type="transmembrane region" description="Helical" evidence="2">
    <location>
        <begin position="131"/>
        <end position="151"/>
    </location>
</feature>
<gene>
    <name evidence="3" type="ORF">C8F04DRAFT_1100549</name>
</gene>
<evidence type="ECO:0000313" key="4">
    <source>
        <dbReference type="Proteomes" id="UP001218188"/>
    </source>
</evidence>
<protein>
    <submittedName>
        <fullName evidence="3">Uncharacterized protein</fullName>
    </submittedName>
</protein>
<keyword evidence="2" id="KW-0472">Membrane</keyword>
<feature type="compositionally biased region" description="Acidic residues" evidence="1">
    <location>
        <begin position="21"/>
        <end position="31"/>
    </location>
</feature>
<sequence>MSSQRPTRTRKRSLPDRDEHEEAWEDVETDTNPDLPVHTKEESVDEEALSSHSRTSSRTRSRAASPRKRRTKTVFVAAPAPSPRKIRAPAAPPPNAKIVIPTEHVYNGSLFMVGYVLDVLRMAIQLLRKPLSFLVFLWMLAFILSRISHALRAAFSPLCYIPGISSSSLCLPEGYATPFDNRRSPKWADYPTLVDVQSATIEQLLDESSSGSALALKIKKAEMATTDLVTLVRVSELKSRDMLGDALRQFVDDARTTGRALNKLNAKVGGAVDGIMAVNDYALQTIEAAHSESSPSILRHLVPWSPKPKTDLILSTFEDSMNYLSFTMQGLILEFELNLQNLNKLEEQLSVLHELVSREDGSISSAKSELLGELWTKVGGNRRKLRGYEHHLHLLQGLTEYRKQALVHVVSALQTLTQMSEDIENLRERVTAPELTGSRIPVEVHIKSIQSGLERVKEGRSKAKVRESEALKRIIGSDAD</sequence>
<reference evidence="3" key="1">
    <citation type="submission" date="2023-03" db="EMBL/GenBank/DDBJ databases">
        <title>Massive genome expansion in bonnet fungi (Mycena s.s.) driven by repeated elements and novel gene families across ecological guilds.</title>
        <authorList>
            <consortium name="Lawrence Berkeley National Laboratory"/>
            <person name="Harder C.B."/>
            <person name="Miyauchi S."/>
            <person name="Viragh M."/>
            <person name="Kuo A."/>
            <person name="Thoen E."/>
            <person name="Andreopoulos B."/>
            <person name="Lu D."/>
            <person name="Skrede I."/>
            <person name="Drula E."/>
            <person name="Henrissat B."/>
            <person name="Morin E."/>
            <person name="Kohler A."/>
            <person name="Barry K."/>
            <person name="LaButti K."/>
            <person name="Morin E."/>
            <person name="Salamov A."/>
            <person name="Lipzen A."/>
            <person name="Mereny Z."/>
            <person name="Hegedus B."/>
            <person name="Baldrian P."/>
            <person name="Stursova M."/>
            <person name="Weitz H."/>
            <person name="Taylor A."/>
            <person name="Grigoriev I.V."/>
            <person name="Nagy L.G."/>
            <person name="Martin F."/>
            <person name="Kauserud H."/>
        </authorList>
    </citation>
    <scope>NUCLEOTIDE SEQUENCE</scope>
    <source>
        <strain evidence="3">CBHHK200</strain>
    </source>
</reference>
<organism evidence="3 4">
    <name type="scientific">Mycena alexandri</name>
    <dbReference type="NCBI Taxonomy" id="1745969"/>
    <lineage>
        <taxon>Eukaryota</taxon>
        <taxon>Fungi</taxon>
        <taxon>Dikarya</taxon>
        <taxon>Basidiomycota</taxon>
        <taxon>Agaricomycotina</taxon>
        <taxon>Agaricomycetes</taxon>
        <taxon>Agaricomycetidae</taxon>
        <taxon>Agaricales</taxon>
        <taxon>Marasmiineae</taxon>
        <taxon>Mycenaceae</taxon>
        <taxon>Mycena</taxon>
    </lineage>
</organism>